<evidence type="ECO:0000313" key="2">
    <source>
        <dbReference type="Proteomes" id="UP001172911"/>
    </source>
</evidence>
<keyword evidence="2" id="KW-1185">Reference proteome</keyword>
<name>A0AAW7ZG57_9FIRM</name>
<proteinExistence type="predicted"/>
<reference evidence="1" key="2">
    <citation type="submission" date="2023-03" db="EMBL/GenBank/DDBJ databases">
        <authorList>
            <person name="Zhang Z."/>
        </authorList>
    </citation>
    <scope>NUCLEOTIDE SEQUENCE</scope>
    <source>
        <strain evidence="1">DSA</strain>
    </source>
</reference>
<dbReference type="AlphaFoldDB" id="A0AAW7ZG57"/>
<dbReference type="EMBL" id="JARPTC010000024">
    <property type="protein sequence ID" value="MDO7788779.1"/>
    <property type="molecule type" value="Genomic_DNA"/>
</dbReference>
<dbReference type="InterPro" id="IPR014997">
    <property type="entry name" value="DUF1847"/>
</dbReference>
<reference evidence="1" key="1">
    <citation type="journal article" date="2023" name="J. Hazard. Mater.">
        <title>Anaerobic biodegradation of pyrene and benzo[a]pyrene by a new sulfate-reducing Desulforamulus aquiferis strain DSA.</title>
        <authorList>
            <person name="Zhang Z."/>
            <person name="Sun J."/>
            <person name="Gong X."/>
            <person name="Wang C."/>
            <person name="Wang H."/>
        </authorList>
    </citation>
    <scope>NUCLEOTIDE SEQUENCE</scope>
    <source>
        <strain evidence="1">DSA</strain>
    </source>
</reference>
<sequence>MKCASCKMQPKNRCDKDGFDCTGGKFSAEECFESSNKPYHRLSGHFQAEHGNNLTRLDEVIMLSKRMGFKRIGLAFCVGLADEVAVLEQILSQHFEVYSACCKIGGPRKEDYEVPKVKEDKIEVICNPILQAKVLNKKETDLNLEVGLCVGHDILFKKYSDAPVTTYAVKDRVLGHNPLSIVYSSYLRNKFMNKKYE</sequence>
<accession>A0AAW7ZG57</accession>
<comment type="caution">
    <text evidence="1">The sequence shown here is derived from an EMBL/GenBank/DDBJ whole genome shotgun (WGS) entry which is preliminary data.</text>
</comment>
<organism evidence="1 2">
    <name type="scientific">Desulforamulus aquiferis</name>
    <dbReference type="NCBI Taxonomy" id="1397668"/>
    <lineage>
        <taxon>Bacteria</taxon>
        <taxon>Bacillati</taxon>
        <taxon>Bacillota</taxon>
        <taxon>Clostridia</taxon>
        <taxon>Eubacteriales</taxon>
        <taxon>Peptococcaceae</taxon>
        <taxon>Desulforamulus</taxon>
    </lineage>
</organism>
<dbReference type="Proteomes" id="UP001172911">
    <property type="component" value="Unassembled WGS sequence"/>
</dbReference>
<dbReference type="Pfam" id="PF08901">
    <property type="entry name" value="DUF1847"/>
    <property type="match status" value="1"/>
</dbReference>
<protein>
    <submittedName>
        <fullName evidence="1">DUF1847 domain-containing protein</fullName>
    </submittedName>
</protein>
<evidence type="ECO:0000313" key="1">
    <source>
        <dbReference type="EMBL" id="MDO7788779.1"/>
    </source>
</evidence>
<dbReference type="RefSeq" id="WP_304545016.1">
    <property type="nucleotide sequence ID" value="NZ_JARPTC010000024.1"/>
</dbReference>
<gene>
    <name evidence="1" type="ORF">P6N53_16250</name>
</gene>